<name>E4ZJW8_LEPMJ</name>
<accession>E4ZJW8</accession>
<feature type="region of interest" description="Disordered" evidence="1">
    <location>
        <begin position="1"/>
        <end position="29"/>
    </location>
</feature>
<sequence>MVKANSSPANWTRQVPLPNSLPGFATVPEDPPSITRHAFSREWRHEATIFYIVGWRGRSEKAKAATGGNTLTDGADLFNVWSVSTKTTKSLLIVIRSSVEEPLPGLRNQVSHSGCDIRLHEGCHAMVLIDKKYFLGNVPSTWPSWRNKLSSPVEAGAYRYLEFVSNAQNGQRRECCSVPVALHVRWRTDGRSERRIPLRCRVTAAVSETLLPKAILTKAAINKDRPKSVMPSCTQVPRTALQEESRGVKHTYSPWHLNYLKWWASRRKVGKLPRHPELLLCRKGTWYEGDSAGGLKRSNRHGGMSGHG</sequence>
<dbReference type="EMBL" id="FP929072">
    <property type="protein sequence ID" value="CBX91403.1"/>
    <property type="molecule type" value="Genomic_DNA"/>
</dbReference>
<evidence type="ECO:0000313" key="2">
    <source>
        <dbReference type="EMBL" id="CBX91403.1"/>
    </source>
</evidence>
<keyword evidence="3" id="KW-1185">Reference proteome</keyword>
<protein>
    <submittedName>
        <fullName evidence="2">Predicted protein</fullName>
    </submittedName>
</protein>
<dbReference type="VEuPathDB" id="FungiDB:LEMA_P069110.1"/>
<dbReference type="InParanoid" id="E4ZJW8"/>
<evidence type="ECO:0000313" key="3">
    <source>
        <dbReference type="Proteomes" id="UP000002668"/>
    </source>
</evidence>
<organism evidence="3">
    <name type="scientific">Leptosphaeria maculans (strain JN3 / isolate v23.1.3 / race Av1-4-5-6-7-8)</name>
    <name type="common">Blackleg fungus</name>
    <name type="synonym">Phoma lingam</name>
    <dbReference type="NCBI Taxonomy" id="985895"/>
    <lineage>
        <taxon>Eukaryota</taxon>
        <taxon>Fungi</taxon>
        <taxon>Dikarya</taxon>
        <taxon>Ascomycota</taxon>
        <taxon>Pezizomycotina</taxon>
        <taxon>Dothideomycetes</taxon>
        <taxon>Pleosporomycetidae</taxon>
        <taxon>Pleosporales</taxon>
        <taxon>Pleosporineae</taxon>
        <taxon>Leptosphaeriaceae</taxon>
        <taxon>Plenodomus</taxon>
        <taxon>Plenodomus lingam/Leptosphaeria maculans species complex</taxon>
    </lineage>
</organism>
<reference evidence="3" key="1">
    <citation type="journal article" date="2011" name="Nat. Commun.">
        <title>Effector diversification within compartments of the Leptosphaeria maculans genome affected by Repeat-Induced Point mutations.</title>
        <authorList>
            <person name="Rouxel T."/>
            <person name="Grandaubert J."/>
            <person name="Hane J.K."/>
            <person name="Hoede C."/>
            <person name="van de Wouw A.P."/>
            <person name="Couloux A."/>
            <person name="Dominguez V."/>
            <person name="Anthouard V."/>
            <person name="Bally P."/>
            <person name="Bourras S."/>
            <person name="Cozijnsen A.J."/>
            <person name="Ciuffetti L.M."/>
            <person name="Degrave A."/>
            <person name="Dilmaghani A."/>
            <person name="Duret L."/>
            <person name="Fudal I."/>
            <person name="Goodwin S.B."/>
            <person name="Gout L."/>
            <person name="Glaser N."/>
            <person name="Linglin J."/>
            <person name="Kema G.H.J."/>
            <person name="Lapalu N."/>
            <person name="Lawrence C.B."/>
            <person name="May K."/>
            <person name="Meyer M."/>
            <person name="Ollivier B."/>
            <person name="Poulain J."/>
            <person name="Schoch C.L."/>
            <person name="Simon A."/>
            <person name="Spatafora J.W."/>
            <person name="Stachowiak A."/>
            <person name="Turgeon B.G."/>
            <person name="Tyler B.M."/>
            <person name="Vincent D."/>
            <person name="Weissenbach J."/>
            <person name="Amselem J."/>
            <person name="Quesneville H."/>
            <person name="Oliver R.P."/>
            <person name="Wincker P."/>
            <person name="Balesdent M.-H."/>
            <person name="Howlett B.J."/>
        </authorList>
    </citation>
    <scope>NUCLEOTIDE SEQUENCE [LARGE SCALE GENOMIC DNA]</scope>
    <source>
        <strain evidence="3">JN3 / isolate v23.1.3 / race Av1-4-5-6-7-8</strain>
    </source>
</reference>
<dbReference type="HOGENOM" id="CLU_903353_0_0_1"/>
<evidence type="ECO:0000256" key="1">
    <source>
        <dbReference type="SAM" id="MobiDB-lite"/>
    </source>
</evidence>
<proteinExistence type="predicted"/>
<feature type="compositionally biased region" description="Polar residues" evidence="1">
    <location>
        <begin position="1"/>
        <end position="13"/>
    </location>
</feature>
<gene>
    <name evidence="2" type="ORF">LEMA_P069110.1</name>
</gene>
<dbReference type="AlphaFoldDB" id="E4ZJW8"/>
<dbReference type="Proteomes" id="UP000002668">
    <property type="component" value="Genome"/>
</dbReference>